<dbReference type="FunFam" id="1.20.1090.10:FF:000001">
    <property type="entry name" value="Aldehyde-alcohol dehydrogenase"/>
    <property type="match status" value="1"/>
</dbReference>
<gene>
    <name evidence="11" type="ORF">GCM10007301_48220</name>
</gene>
<feature type="domain" description="Fe-containing alcohol dehydrogenase-like C-terminal" evidence="10">
    <location>
        <begin position="186"/>
        <end position="382"/>
    </location>
</feature>
<dbReference type="GO" id="GO:0046872">
    <property type="term" value="F:metal ion binding"/>
    <property type="evidence" value="ECO:0007669"/>
    <property type="project" value="InterPro"/>
</dbReference>
<evidence type="ECO:0000256" key="5">
    <source>
        <dbReference type="ARBA" id="ARBA00049164"/>
    </source>
</evidence>
<dbReference type="EMBL" id="BMCT01000009">
    <property type="protein sequence ID" value="GGF82476.1"/>
    <property type="molecule type" value="Genomic_DNA"/>
</dbReference>
<dbReference type="Gene3D" id="3.40.50.1970">
    <property type="match status" value="1"/>
</dbReference>
<reference evidence="11" key="2">
    <citation type="submission" date="2020-09" db="EMBL/GenBank/DDBJ databases">
        <authorList>
            <person name="Sun Q."/>
            <person name="Sedlacek I."/>
        </authorList>
    </citation>
    <scope>NUCLEOTIDE SEQUENCE</scope>
    <source>
        <strain evidence="11">CCM 7897</strain>
    </source>
</reference>
<comment type="caution">
    <text evidence="11">The sequence shown here is derived from an EMBL/GenBank/DDBJ whole genome shotgun (WGS) entry which is preliminary data.</text>
</comment>
<proteinExistence type="inferred from homology"/>
<dbReference type="AlphaFoldDB" id="A0A917FG86"/>
<protein>
    <recommendedName>
        <fullName evidence="7">Alcohol dehydrogenase 2</fullName>
    </recommendedName>
    <alternativeName>
        <fullName evidence="8">Alcohol dehydrogenase II</fullName>
    </alternativeName>
</protein>
<evidence type="ECO:0000259" key="9">
    <source>
        <dbReference type="Pfam" id="PF00465"/>
    </source>
</evidence>
<comment type="catalytic activity">
    <reaction evidence="5">
        <text>a secondary alcohol + NAD(+) = a ketone + NADH + H(+)</text>
        <dbReference type="Rhea" id="RHEA:10740"/>
        <dbReference type="ChEBI" id="CHEBI:15378"/>
        <dbReference type="ChEBI" id="CHEBI:17087"/>
        <dbReference type="ChEBI" id="CHEBI:35681"/>
        <dbReference type="ChEBI" id="CHEBI:57540"/>
        <dbReference type="ChEBI" id="CHEBI:57945"/>
        <dbReference type="EC" id="1.1.1.1"/>
    </reaction>
</comment>
<dbReference type="Gene3D" id="1.20.1090.10">
    <property type="entry name" value="Dehydroquinate synthase-like - alpha domain"/>
    <property type="match status" value="1"/>
</dbReference>
<reference evidence="11" key="1">
    <citation type="journal article" date="2014" name="Int. J. Syst. Evol. Microbiol.">
        <title>Complete genome sequence of Corynebacterium casei LMG S-19264T (=DSM 44701T), isolated from a smear-ripened cheese.</title>
        <authorList>
            <consortium name="US DOE Joint Genome Institute (JGI-PGF)"/>
            <person name="Walter F."/>
            <person name="Albersmeier A."/>
            <person name="Kalinowski J."/>
            <person name="Ruckert C."/>
        </authorList>
    </citation>
    <scope>NUCLEOTIDE SEQUENCE</scope>
    <source>
        <strain evidence="11">CCM 7897</strain>
    </source>
</reference>
<dbReference type="PROSITE" id="PS00913">
    <property type="entry name" value="ADH_IRON_1"/>
    <property type="match status" value="1"/>
</dbReference>
<keyword evidence="3" id="KW-0560">Oxidoreductase</keyword>
<dbReference type="InterPro" id="IPR039697">
    <property type="entry name" value="Alcohol_dehydrogenase_Fe"/>
</dbReference>
<comment type="catalytic activity">
    <reaction evidence="6">
        <text>a primary alcohol + NAD(+) = an aldehyde + NADH + H(+)</text>
        <dbReference type="Rhea" id="RHEA:10736"/>
        <dbReference type="ChEBI" id="CHEBI:15378"/>
        <dbReference type="ChEBI" id="CHEBI:15734"/>
        <dbReference type="ChEBI" id="CHEBI:17478"/>
        <dbReference type="ChEBI" id="CHEBI:57540"/>
        <dbReference type="ChEBI" id="CHEBI:57945"/>
        <dbReference type="EC" id="1.1.1.1"/>
    </reaction>
</comment>
<dbReference type="Proteomes" id="UP000606044">
    <property type="component" value="Unassembled WGS sequence"/>
</dbReference>
<accession>A0A917FG86</accession>
<evidence type="ECO:0000256" key="4">
    <source>
        <dbReference type="ARBA" id="ARBA00023027"/>
    </source>
</evidence>
<comment type="similarity">
    <text evidence="2">Belongs to the iron-containing alcohol dehydrogenase family.</text>
</comment>
<evidence type="ECO:0000259" key="10">
    <source>
        <dbReference type="Pfam" id="PF25137"/>
    </source>
</evidence>
<dbReference type="InterPro" id="IPR001670">
    <property type="entry name" value="ADH_Fe/GldA"/>
</dbReference>
<dbReference type="SUPFAM" id="SSF56796">
    <property type="entry name" value="Dehydroquinate synthase-like"/>
    <property type="match status" value="1"/>
</dbReference>
<organism evidence="11 12">
    <name type="scientific">Azorhizobium oxalatiphilum</name>
    <dbReference type="NCBI Taxonomy" id="980631"/>
    <lineage>
        <taxon>Bacteria</taxon>
        <taxon>Pseudomonadati</taxon>
        <taxon>Pseudomonadota</taxon>
        <taxon>Alphaproteobacteria</taxon>
        <taxon>Hyphomicrobiales</taxon>
        <taxon>Xanthobacteraceae</taxon>
        <taxon>Azorhizobium</taxon>
    </lineage>
</organism>
<dbReference type="RefSeq" id="WP_188583438.1">
    <property type="nucleotide sequence ID" value="NZ_BMCT01000009.1"/>
</dbReference>
<evidence type="ECO:0000256" key="1">
    <source>
        <dbReference type="ARBA" id="ARBA00001962"/>
    </source>
</evidence>
<dbReference type="PANTHER" id="PTHR11496:SF102">
    <property type="entry name" value="ALCOHOL DEHYDROGENASE 4"/>
    <property type="match status" value="1"/>
</dbReference>
<keyword evidence="4" id="KW-0520">NAD</keyword>
<dbReference type="Pfam" id="PF25137">
    <property type="entry name" value="ADH_Fe_C"/>
    <property type="match status" value="1"/>
</dbReference>
<evidence type="ECO:0000256" key="2">
    <source>
        <dbReference type="ARBA" id="ARBA00007358"/>
    </source>
</evidence>
<dbReference type="PANTHER" id="PTHR11496">
    <property type="entry name" value="ALCOHOL DEHYDROGENASE"/>
    <property type="match status" value="1"/>
</dbReference>
<dbReference type="GO" id="GO:0004022">
    <property type="term" value="F:alcohol dehydrogenase (NAD+) activity"/>
    <property type="evidence" value="ECO:0007669"/>
    <property type="project" value="UniProtKB-EC"/>
</dbReference>
<dbReference type="FunFam" id="3.40.50.1970:FF:000003">
    <property type="entry name" value="Alcohol dehydrogenase, iron-containing"/>
    <property type="match status" value="1"/>
</dbReference>
<dbReference type="InterPro" id="IPR056798">
    <property type="entry name" value="ADH_Fe_C"/>
</dbReference>
<evidence type="ECO:0000256" key="8">
    <source>
        <dbReference type="ARBA" id="ARBA00076680"/>
    </source>
</evidence>
<evidence type="ECO:0000313" key="11">
    <source>
        <dbReference type="EMBL" id="GGF82476.1"/>
    </source>
</evidence>
<dbReference type="Pfam" id="PF00465">
    <property type="entry name" value="Fe-ADH"/>
    <property type="match status" value="1"/>
</dbReference>
<comment type="cofactor">
    <cofactor evidence="1">
        <name>Fe cation</name>
        <dbReference type="ChEBI" id="CHEBI:24875"/>
    </cofactor>
</comment>
<keyword evidence="12" id="KW-1185">Reference proteome</keyword>
<name>A0A917FG86_9HYPH</name>
<feature type="domain" description="Alcohol dehydrogenase iron-type/glycerol dehydrogenase GldA" evidence="9">
    <location>
        <begin position="11"/>
        <end position="175"/>
    </location>
</feature>
<sequence>MSYHVFTAIQRLIQGRGAIRQLPDEVDRFGTARILLVTDPGIVKAGLAEQVLKLLEGREVVVFSQVEPDPSIETVIACADVVRSEKCGLIIGLGGGSAIDTAKCAAVMATNPGEVESYLGIDKVERPGVPKIIIPTTSGTGSEVTNVAVLSLKAQHTKKGIVSRYLLADTAILDPELTLGLPPFTTAATGMDALTHAIEAYVSRFAQPLSDDFALKAIRMIGQNLRTAVFNGQNIVARENMLTASLYAGLAFGSAATGMVHGLAMPLGGQFNIAHGIANAVLLPHVMRWNLVSSIERYRDIAVALGEQVEHLSPRAGAERAISAVESLSRDIGIPVHLDELDVPRSAMDALARDGMTNFRQTRPNPRDVTYEGLMSILDSAFRQEI</sequence>
<evidence type="ECO:0000313" key="12">
    <source>
        <dbReference type="Proteomes" id="UP000606044"/>
    </source>
</evidence>
<evidence type="ECO:0000256" key="6">
    <source>
        <dbReference type="ARBA" id="ARBA00049243"/>
    </source>
</evidence>
<dbReference type="InterPro" id="IPR018211">
    <property type="entry name" value="ADH_Fe_CS"/>
</dbReference>
<dbReference type="CDD" id="cd08551">
    <property type="entry name" value="Fe-ADH"/>
    <property type="match status" value="1"/>
</dbReference>
<evidence type="ECO:0000256" key="3">
    <source>
        <dbReference type="ARBA" id="ARBA00023002"/>
    </source>
</evidence>
<evidence type="ECO:0000256" key="7">
    <source>
        <dbReference type="ARBA" id="ARBA00074848"/>
    </source>
</evidence>